<feature type="transmembrane region" description="Helical" evidence="8">
    <location>
        <begin position="243"/>
        <end position="261"/>
    </location>
</feature>
<feature type="transmembrane region" description="Helical" evidence="8">
    <location>
        <begin position="273"/>
        <end position="295"/>
    </location>
</feature>
<feature type="region of interest" description="Disordered" evidence="7">
    <location>
        <begin position="53"/>
        <end position="84"/>
    </location>
</feature>
<gene>
    <name evidence="9" type="ORF">TSPGSL018_15827</name>
</gene>
<keyword evidence="2" id="KW-0813">Transport</keyword>
<dbReference type="PANTHER" id="PTHR30520">
    <property type="entry name" value="FORMATE TRANSPORTER-RELATED"/>
    <property type="match status" value="1"/>
</dbReference>
<evidence type="ECO:0000256" key="3">
    <source>
        <dbReference type="ARBA" id="ARBA00022692"/>
    </source>
</evidence>
<comment type="subcellular location">
    <subcellularLocation>
        <location evidence="1">Membrane</location>
        <topology evidence="1">Multi-pass membrane protein</topology>
    </subcellularLocation>
</comment>
<proteinExistence type="inferred from homology"/>
<dbReference type="InterPro" id="IPR000292">
    <property type="entry name" value="For/NO2_transpt"/>
</dbReference>
<evidence type="ECO:0000256" key="1">
    <source>
        <dbReference type="ARBA" id="ARBA00004141"/>
    </source>
</evidence>
<dbReference type="InterPro" id="IPR023271">
    <property type="entry name" value="Aquaporin-like"/>
</dbReference>
<comment type="similarity">
    <text evidence="6">Belongs to the FNT transporter (TC 1.A.16) family.</text>
</comment>
<evidence type="ECO:0000256" key="5">
    <source>
        <dbReference type="ARBA" id="ARBA00023136"/>
    </source>
</evidence>
<evidence type="ECO:0000256" key="2">
    <source>
        <dbReference type="ARBA" id="ARBA00022448"/>
    </source>
</evidence>
<feature type="transmembrane region" description="Helical" evidence="8">
    <location>
        <begin position="315"/>
        <end position="338"/>
    </location>
</feature>
<feature type="transmembrane region" description="Helical" evidence="8">
    <location>
        <begin position="201"/>
        <end position="223"/>
    </location>
</feature>
<organism evidence="9">
    <name type="scientific">Tetraselmis sp. GSL018</name>
    <dbReference type="NCBI Taxonomy" id="582737"/>
    <lineage>
        <taxon>Eukaryota</taxon>
        <taxon>Viridiplantae</taxon>
        <taxon>Chlorophyta</taxon>
        <taxon>core chlorophytes</taxon>
        <taxon>Chlorodendrophyceae</taxon>
        <taxon>Chlorodendrales</taxon>
        <taxon>Chlorodendraceae</taxon>
        <taxon>Tetraselmis</taxon>
    </lineage>
</organism>
<keyword evidence="5 8" id="KW-0472">Membrane</keyword>
<name>A0A061RZ79_9CHLO</name>
<feature type="compositionally biased region" description="Pro residues" evidence="7">
    <location>
        <begin position="72"/>
        <end position="82"/>
    </location>
</feature>
<evidence type="ECO:0000256" key="6">
    <source>
        <dbReference type="ARBA" id="ARBA00049660"/>
    </source>
</evidence>
<dbReference type="GO" id="GO:0015499">
    <property type="term" value="F:formate transmembrane transporter activity"/>
    <property type="evidence" value="ECO:0007669"/>
    <property type="project" value="TreeGrafter"/>
</dbReference>
<dbReference type="Pfam" id="PF01226">
    <property type="entry name" value="Form_Nir_trans"/>
    <property type="match status" value="1"/>
</dbReference>
<dbReference type="GO" id="GO:0005886">
    <property type="term" value="C:plasma membrane"/>
    <property type="evidence" value="ECO:0007669"/>
    <property type="project" value="TreeGrafter"/>
</dbReference>
<evidence type="ECO:0000256" key="7">
    <source>
        <dbReference type="SAM" id="MobiDB-lite"/>
    </source>
</evidence>
<protein>
    <submittedName>
        <fullName evidence="9">Formate nitrite transporter</fullName>
    </submittedName>
</protein>
<feature type="transmembrane region" description="Helical" evidence="8">
    <location>
        <begin position="155"/>
        <end position="180"/>
    </location>
</feature>
<dbReference type="Gene3D" id="1.20.1080.10">
    <property type="entry name" value="Glycerol uptake facilitator protein"/>
    <property type="match status" value="1"/>
</dbReference>
<evidence type="ECO:0000313" key="9">
    <source>
        <dbReference type="EMBL" id="JAC78177.1"/>
    </source>
</evidence>
<evidence type="ECO:0000256" key="8">
    <source>
        <dbReference type="SAM" id="Phobius"/>
    </source>
</evidence>
<sequence length="344" mass="35885">MRVRLANMTSVQRFGASCKAPKVRNQVAADNQFQKLKRQLRLVYCAAIPAPPKSDTRHAGNNGHSALSDNEFPPPPPTPQPIPVVGVVSPASAYDRAVGAGTSKAQQPWHKIVVMGIMAGIMIGYGGFLAASIGGACPGLAASNPGLQKMVMGAFGLPFGLLMVLVCGADLFTGNTAVVTAALHEGKVTLRQLFKSWTLSYIGNFIGSLLLVGAVSQAGMFAAGSAPAQLAVYKTSHTFLETFMRGILCNFLVCIGVWQATAANSLSGKAIGVWFPISAFVAMGLEHSVANMFLIPMGMALGAPVSISQFLTANLIPVTLGNIVGGAIFVGTAYAYIFGRLGKK</sequence>
<accession>A0A061RZ79</accession>
<dbReference type="PANTHER" id="PTHR30520:SF6">
    <property type="entry name" value="FORMATE_NITRATE FAMILY TRANSPORTER (EUROFUNG)"/>
    <property type="match status" value="1"/>
</dbReference>
<dbReference type="InterPro" id="IPR024002">
    <property type="entry name" value="For/NO2_transpt_CS"/>
</dbReference>
<keyword evidence="3 8" id="KW-0812">Transmembrane</keyword>
<reference evidence="9" key="1">
    <citation type="submission" date="2014-05" db="EMBL/GenBank/DDBJ databases">
        <title>The transcriptome of the halophilic microalga Tetraselmis sp. GSL018 isolated from the Great Salt Lake, Utah.</title>
        <authorList>
            <person name="Jinkerson R.E."/>
            <person name="D'Adamo S."/>
            <person name="Posewitz M.C."/>
        </authorList>
    </citation>
    <scope>NUCLEOTIDE SEQUENCE</scope>
    <source>
        <strain evidence="9">GSL018</strain>
    </source>
</reference>
<evidence type="ECO:0000256" key="4">
    <source>
        <dbReference type="ARBA" id="ARBA00022989"/>
    </source>
</evidence>
<dbReference type="PROSITE" id="PS01005">
    <property type="entry name" value="FORMATE_NITRITE_TP_1"/>
    <property type="match status" value="1"/>
</dbReference>
<dbReference type="EMBL" id="GBEZ01007272">
    <property type="protein sequence ID" value="JAC78177.1"/>
    <property type="molecule type" value="Transcribed_RNA"/>
</dbReference>
<feature type="transmembrane region" description="Helical" evidence="8">
    <location>
        <begin position="112"/>
        <end position="135"/>
    </location>
</feature>
<keyword evidence="4 8" id="KW-1133">Transmembrane helix</keyword>
<dbReference type="FunFam" id="1.20.1080.10:FF:000011">
    <property type="entry name" value="Formate family transporter"/>
    <property type="match status" value="1"/>
</dbReference>
<dbReference type="AlphaFoldDB" id="A0A061RZ79"/>